<feature type="binding site" evidence="8">
    <location>
        <position position="154"/>
    </location>
    <ligand>
        <name>hybrid [4Fe-2O-2S] cluster</name>
        <dbReference type="ChEBI" id="CHEBI:60519"/>
    </ligand>
</feature>
<keyword evidence="5 8" id="KW-0560">Oxidoreductase</keyword>
<keyword evidence="10" id="KW-1185">Reference proteome</keyword>
<comment type="function">
    <text evidence="8">Catalyzes the reduction of hydroxylamine to form NH(3) and H(2)O.</text>
</comment>
<keyword evidence="7 8" id="KW-0411">Iron-sulfur</keyword>
<dbReference type="GO" id="GO:0050418">
    <property type="term" value="F:hydroxylamine reductase activity"/>
    <property type="evidence" value="ECO:0007669"/>
    <property type="project" value="UniProtKB-UniRule"/>
</dbReference>
<dbReference type="EC" id="1.7.99.1" evidence="8"/>
<dbReference type="GO" id="GO:0046872">
    <property type="term" value="F:metal ion binding"/>
    <property type="evidence" value="ECO:0007669"/>
    <property type="project" value="UniProtKB-KW"/>
</dbReference>
<feature type="binding site" evidence="8">
    <location>
        <position position="28"/>
    </location>
    <ligand>
        <name>[4Fe-4S] cluster</name>
        <dbReference type="ChEBI" id="CHEBI:49883"/>
    </ligand>
</feature>
<feature type="binding site" description="via persulfide group" evidence="8">
    <location>
        <position position="308"/>
    </location>
    <ligand>
        <name>hybrid [4Fe-2O-2S] cluster</name>
        <dbReference type="ChEBI" id="CHEBI:60519"/>
    </ligand>
</feature>
<keyword evidence="2 8" id="KW-0004">4Fe-4S</keyword>
<evidence type="ECO:0000256" key="3">
    <source>
        <dbReference type="ARBA" id="ARBA00022490"/>
    </source>
</evidence>
<dbReference type="HAMAP" id="MF_00069">
    <property type="entry name" value="Hydroxylam_reduct"/>
    <property type="match status" value="1"/>
</dbReference>
<feature type="binding site" evidence="8">
    <location>
        <position position="336"/>
    </location>
    <ligand>
        <name>hybrid [4Fe-2O-2S] cluster</name>
        <dbReference type="ChEBI" id="CHEBI:60519"/>
    </ligand>
</feature>
<protein>
    <recommendedName>
        <fullName evidence="8">Hydroxylamine reductase</fullName>
        <ecNumber evidence="8">1.7.99.1</ecNumber>
    </recommendedName>
    <alternativeName>
        <fullName evidence="8">Hybrid-cluster protein</fullName>
        <shortName evidence="8">HCP</shortName>
    </alternativeName>
    <alternativeName>
        <fullName evidence="8">Prismane protein</fullName>
    </alternativeName>
</protein>
<dbReference type="PANTHER" id="PTHR30109">
    <property type="entry name" value="HYDROXYLAMINE REDUCTASE"/>
    <property type="match status" value="1"/>
</dbReference>
<dbReference type="InterPro" id="IPR011254">
    <property type="entry name" value="Prismane-like_sf"/>
</dbReference>
<keyword evidence="3 8" id="KW-0963">Cytoplasm</keyword>
<feature type="binding site" evidence="8">
    <location>
        <position position="31"/>
    </location>
    <ligand>
        <name>[4Fe-4S] cluster</name>
        <dbReference type="ChEBI" id="CHEBI:49883"/>
    </ligand>
</feature>
<feature type="binding site" evidence="8">
    <location>
        <position position="361"/>
    </location>
    <ligand>
        <name>hybrid [4Fe-2O-2S] cluster</name>
        <dbReference type="ChEBI" id="CHEBI:60519"/>
    </ligand>
</feature>
<dbReference type="GO" id="GO:0004601">
    <property type="term" value="F:peroxidase activity"/>
    <property type="evidence" value="ECO:0007669"/>
    <property type="project" value="TreeGrafter"/>
</dbReference>
<dbReference type="NCBIfam" id="TIGR01703">
    <property type="entry name" value="hybrid_clust"/>
    <property type="match status" value="1"/>
</dbReference>
<feature type="binding site" evidence="8">
    <location>
        <position position="395"/>
    </location>
    <ligand>
        <name>hybrid [4Fe-2O-2S] cluster</name>
        <dbReference type="ChEBI" id="CHEBI:60519"/>
    </ligand>
</feature>
<name>A0A1M4WCG8_9FIRM</name>
<proteinExistence type="inferred from homology"/>
<sequence length="452" mass="49688">MFGNIISRLLKGQSEIKNLKEVQPAMFCYQCEQTANGTGCTKVGVCGKNEDIASLQDTIIIALKGIAAYAYHARELGARDEQVDAFMHEALFTTLTNVDFDLNRHIEMALKCGEMNLRVMELLDKAHVERFGSPEPTRVSTGTKAGPAILITGHDLLDLYELLKQTEGTGINVYTHGEMLPAHAYPELKKFPHLAGHYGSAWQNQKTEFEQFPGAILGTTNCVLIPKESYKDRMFTCGIAGLPDVTHIKNRDFTPVIEKAKALPPLPEKEGGVLVTGFHHNAVLALADKIIDAVKAGKIRHFFLVGGCDGVKKARSYYTEFVQKVPRDCVVLTLGCGKFKFNYLDLGEIEGIPRLIDMGQCNNAYSAIQVAAALAKAFNCGVNDLPLSLVLSWFEQKAVAILLTLFHLGIKNIRIGPSAPAFISPNVLKVLQDNYNLKLITTPDQDLKEILG</sequence>
<comment type="catalytic activity">
    <reaction evidence="8">
        <text>A + NH4(+) + H2O = hydroxylamine + AH2 + H(+)</text>
        <dbReference type="Rhea" id="RHEA:22052"/>
        <dbReference type="ChEBI" id="CHEBI:13193"/>
        <dbReference type="ChEBI" id="CHEBI:15377"/>
        <dbReference type="ChEBI" id="CHEBI:15378"/>
        <dbReference type="ChEBI" id="CHEBI:15429"/>
        <dbReference type="ChEBI" id="CHEBI:17499"/>
        <dbReference type="ChEBI" id="CHEBI:28938"/>
        <dbReference type="EC" id="1.7.99.1"/>
    </reaction>
</comment>
<comment type="subcellular location">
    <subcellularLocation>
        <location evidence="1 8">Cytoplasm</location>
    </subcellularLocation>
</comment>
<dbReference type="Gene3D" id="3.40.50.2030">
    <property type="match status" value="2"/>
</dbReference>
<dbReference type="EMBL" id="FQUW01000009">
    <property type="protein sequence ID" value="SHE78981.1"/>
    <property type="molecule type" value="Genomic_DNA"/>
</dbReference>
<gene>
    <name evidence="8" type="primary">hcp</name>
    <name evidence="9" type="ORF">SAMN02745218_00812</name>
</gene>
<organism evidence="9 10">
    <name type="scientific">Desulfofundulus australicus DSM 11792</name>
    <dbReference type="NCBI Taxonomy" id="1121425"/>
    <lineage>
        <taxon>Bacteria</taxon>
        <taxon>Bacillati</taxon>
        <taxon>Bacillota</taxon>
        <taxon>Clostridia</taxon>
        <taxon>Eubacteriales</taxon>
        <taxon>Peptococcaceae</taxon>
        <taxon>Desulfofundulus</taxon>
    </lineage>
</organism>
<dbReference type="InterPro" id="IPR016100">
    <property type="entry name" value="Prismane_a-bundle"/>
</dbReference>
<dbReference type="InterPro" id="IPR010048">
    <property type="entry name" value="Hydroxylam_reduct"/>
</dbReference>
<evidence type="ECO:0000256" key="6">
    <source>
        <dbReference type="ARBA" id="ARBA00023004"/>
    </source>
</evidence>
<keyword evidence="4 8" id="KW-0479">Metal-binding</keyword>
<dbReference type="AlphaFoldDB" id="A0A1M4WCG8"/>
<feature type="binding site" evidence="8">
    <location>
        <position position="397"/>
    </location>
    <ligand>
        <name>hybrid [4Fe-2O-2S] cluster</name>
        <dbReference type="ChEBI" id="CHEBI:60519"/>
    </ligand>
</feature>
<feature type="modified residue" description="Cysteine persulfide" evidence="8">
    <location>
        <position position="308"/>
    </location>
</feature>
<dbReference type="GO" id="GO:0042542">
    <property type="term" value="P:response to hydrogen peroxide"/>
    <property type="evidence" value="ECO:0007669"/>
    <property type="project" value="TreeGrafter"/>
</dbReference>
<evidence type="ECO:0000313" key="10">
    <source>
        <dbReference type="Proteomes" id="UP000184196"/>
    </source>
</evidence>
<dbReference type="FunFam" id="3.40.50.2030:FF:000002">
    <property type="entry name" value="Hydroxylamine reductase"/>
    <property type="match status" value="1"/>
</dbReference>
<dbReference type="PANTHER" id="PTHR30109:SF0">
    <property type="entry name" value="HYDROXYLAMINE REDUCTASE"/>
    <property type="match status" value="1"/>
</dbReference>
<comment type="cofactor">
    <cofactor evidence="8">
        <name>hybrid [4Fe-2O-2S] cluster</name>
        <dbReference type="ChEBI" id="CHEBI:60519"/>
    </cofactor>
    <text evidence="8">Binds 1 hybrid [4Fe-2O-2S] cluster.</text>
</comment>
<dbReference type="InterPro" id="IPR004137">
    <property type="entry name" value="HCP/CODH"/>
</dbReference>
<feature type="binding site" evidence="8">
    <location>
        <position position="40"/>
    </location>
    <ligand>
        <name>[4Fe-4S] cluster</name>
        <dbReference type="ChEBI" id="CHEBI:49883"/>
    </ligand>
</feature>
<evidence type="ECO:0000256" key="5">
    <source>
        <dbReference type="ARBA" id="ARBA00023002"/>
    </source>
</evidence>
<dbReference type="GO" id="GO:0051539">
    <property type="term" value="F:4 iron, 4 sulfur cluster binding"/>
    <property type="evidence" value="ECO:0007669"/>
    <property type="project" value="UniProtKB-KW"/>
</dbReference>
<evidence type="ECO:0000256" key="7">
    <source>
        <dbReference type="ARBA" id="ARBA00023014"/>
    </source>
</evidence>
<dbReference type="FunFam" id="3.40.50.2030:FF:000001">
    <property type="entry name" value="Hydroxylamine reductase"/>
    <property type="match status" value="1"/>
</dbReference>
<evidence type="ECO:0000313" key="9">
    <source>
        <dbReference type="EMBL" id="SHE78981.1"/>
    </source>
</evidence>
<feature type="binding site" evidence="8">
    <location>
        <position position="222"/>
    </location>
    <ligand>
        <name>hybrid [4Fe-2O-2S] cluster</name>
        <dbReference type="ChEBI" id="CHEBI:60519"/>
    </ligand>
</feature>
<feature type="binding site" evidence="8">
    <location>
        <position position="46"/>
    </location>
    <ligand>
        <name>[4Fe-4S] cluster</name>
        <dbReference type="ChEBI" id="CHEBI:49883"/>
    </ligand>
</feature>
<dbReference type="Pfam" id="PF03063">
    <property type="entry name" value="Prismane"/>
    <property type="match status" value="2"/>
</dbReference>
<evidence type="ECO:0000256" key="2">
    <source>
        <dbReference type="ARBA" id="ARBA00022485"/>
    </source>
</evidence>
<accession>A0A1M4WCG8</accession>
<evidence type="ECO:0000256" key="8">
    <source>
        <dbReference type="HAMAP-Rule" id="MF_00069"/>
    </source>
</evidence>
<dbReference type="SUPFAM" id="SSF56821">
    <property type="entry name" value="Prismane protein-like"/>
    <property type="match status" value="1"/>
</dbReference>
<dbReference type="Proteomes" id="UP000184196">
    <property type="component" value="Unassembled WGS sequence"/>
</dbReference>
<dbReference type="NCBIfam" id="NF003658">
    <property type="entry name" value="PRK05290.1"/>
    <property type="match status" value="1"/>
</dbReference>
<comment type="similarity">
    <text evidence="8">Belongs to the HCP family.</text>
</comment>
<evidence type="ECO:0000256" key="4">
    <source>
        <dbReference type="ARBA" id="ARBA00022723"/>
    </source>
</evidence>
<evidence type="ECO:0000256" key="1">
    <source>
        <dbReference type="ARBA" id="ARBA00004496"/>
    </source>
</evidence>
<comment type="cofactor">
    <cofactor evidence="8">
        <name>[4Fe-4S] cluster</name>
        <dbReference type="ChEBI" id="CHEBI:49883"/>
    </cofactor>
    <text evidence="8">Binds 1 [4Fe-4S] cluster.</text>
</comment>
<dbReference type="GO" id="GO:0005737">
    <property type="term" value="C:cytoplasm"/>
    <property type="evidence" value="ECO:0007669"/>
    <property type="project" value="UniProtKB-SubCell"/>
</dbReference>
<dbReference type="CDD" id="cd01914">
    <property type="entry name" value="HCP"/>
    <property type="match status" value="1"/>
</dbReference>
<reference evidence="10" key="1">
    <citation type="submission" date="2016-11" db="EMBL/GenBank/DDBJ databases">
        <authorList>
            <person name="Varghese N."/>
            <person name="Submissions S."/>
        </authorList>
    </citation>
    <scope>NUCLEOTIDE SEQUENCE [LARGE SCALE GENOMIC DNA]</scope>
    <source>
        <strain evidence="10">DSM 11792</strain>
    </source>
</reference>
<dbReference type="InterPro" id="IPR016099">
    <property type="entry name" value="Prismane-like_a/b-sand"/>
</dbReference>
<feature type="binding site" evidence="8">
    <location>
        <position position="178"/>
    </location>
    <ligand>
        <name>hybrid [4Fe-2O-2S] cluster</name>
        <dbReference type="ChEBI" id="CHEBI:60519"/>
    </ligand>
</feature>
<dbReference type="Gene3D" id="1.20.1270.20">
    <property type="match status" value="1"/>
</dbReference>
<keyword evidence="6 8" id="KW-0408">Iron</keyword>